<dbReference type="InterPro" id="IPR038727">
    <property type="entry name" value="NadR/Ttd14_AAA_dom"/>
</dbReference>
<evidence type="ECO:0000259" key="1">
    <source>
        <dbReference type="Pfam" id="PF13521"/>
    </source>
</evidence>
<feature type="domain" description="NadR/Ttd14 AAA" evidence="1">
    <location>
        <begin position="4"/>
        <end position="167"/>
    </location>
</feature>
<gene>
    <name evidence="2" type="ORF">MUN86_24575</name>
</gene>
<dbReference type="InterPro" id="IPR027417">
    <property type="entry name" value="P-loop_NTPase"/>
</dbReference>
<dbReference type="Gene3D" id="3.40.50.300">
    <property type="entry name" value="P-loop containing nucleotide triphosphate hydrolases"/>
    <property type="match status" value="1"/>
</dbReference>
<dbReference type="EMBL" id="CP095063">
    <property type="protein sequence ID" value="UOQ68887.1"/>
    <property type="molecule type" value="Genomic_DNA"/>
</dbReference>
<dbReference type="SUPFAM" id="SSF52540">
    <property type="entry name" value="P-loop containing nucleoside triphosphate hydrolases"/>
    <property type="match status" value="1"/>
</dbReference>
<keyword evidence="2" id="KW-0614">Plasmid</keyword>
<name>A0ABY4GDP5_9BACT</name>
<geneLocation type="plasmid" evidence="2 3">
    <name>unnamed2</name>
</geneLocation>
<accession>A0ABY4GDP5</accession>
<organism evidence="2 3">
    <name type="scientific">Hymenobacter volaticus</name>
    <dbReference type="NCBI Taxonomy" id="2932254"/>
    <lineage>
        <taxon>Bacteria</taxon>
        <taxon>Pseudomonadati</taxon>
        <taxon>Bacteroidota</taxon>
        <taxon>Cytophagia</taxon>
        <taxon>Cytophagales</taxon>
        <taxon>Hymenobacteraceae</taxon>
        <taxon>Hymenobacter</taxon>
    </lineage>
</organism>
<dbReference type="Proteomes" id="UP000830401">
    <property type="component" value="Plasmid unnamed2"/>
</dbReference>
<evidence type="ECO:0000313" key="3">
    <source>
        <dbReference type="Proteomes" id="UP000830401"/>
    </source>
</evidence>
<sequence length="191" mass="21340">MAQFLISGGPGAGKSTLLTALQEQGYTGVEEASRVLIQEQVAAGSGLVPWQNLAGFAELALTRMVDQYEQARQRGGATFFDRGIPDIIAYLEVGGIPVPKIYHNAAAQYRYHPAVLMAPPWPAIYVNDAERWQTFAEAAQLYQALYQTYQRLGYQLVELPLVPVMDRVQFVQSWVATHQRQVQKSRDLRAE</sequence>
<dbReference type="RefSeq" id="WP_245126524.1">
    <property type="nucleotide sequence ID" value="NZ_CP095063.1"/>
</dbReference>
<evidence type="ECO:0000313" key="2">
    <source>
        <dbReference type="EMBL" id="UOQ68887.1"/>
    </source>
</evidence>
<dbReference type="Pfam" id="PF13521">
    <property type="entry name" value="AAA_28"/>
    <property type="match status" value="1"/>
</dbReference>
<keyword evidence="3" id="KW-1185">Reference proteome</keyword>
<reference evidence="2" key="1">
    <citation type="submission" date="2022-04" db="EMBL/GenBank/DDBJ databases">
        <title>Hymenobacter sp. isolated from the air.</title>
        <authorList>
            <person name="Won M."/>
            <person name="Lee C.-M."/>
            <person name="Woen H.-Y."/>
            <person name="Kwon S.-W."/>
        </authorList>
    </citation>
    <scope>NUCLEOTIDE SEQUENCE</scope>
    <source>
        <strain evidence="2">5420S-77</strain>
        <plasmid evidence="2">unnamed2</plasmid>
    </source>
</reference>
<protein>
    <submittedName>
        <fullName evidence="2">AAA family ATPase</fullName>
    </submittedName>
</protein>
<proteinExistence type="predicted"/>